<accession>A0AAN9L7L9</accession>
<dbReference type="EMBL" id="JAYMYQ010000005">
    <property type="protein sequence ID" value="KAK7329169.1"/>
    <property type="molecule type" value="Genomic_DNA"/>
</dbReference>
<reference evidence="1 2" key="1">
    <citation type="submission" date="2024-01" db="EMBL/GenBank/DDBJ databases">
        <title>The genomes of 5 underutilized Papilionoideae crops provide insights into root nodulation and disease resistanc.</title>
        <authorList>
            <person name="Jiang F."/>
        </authorList>
    </citation>
    <scope>NUCLEOTIDE SEQUENCE [LARGE SCALE GENOMIC DNA]</scope>
    <source>
        <strain evidence="1">LVBAO_FW01</strain>
        <tissue evidence="1">Leaves</tissue>
    </source>
</reference>
<dbReference type="AlphaFoldDB" id="A0AAN9L7L9"/>
<dbReference type="Proteomes" id="UP001367508">
    <property type="component" value="Unassembled WGS sequence"/>
</dbReference>
<organism evidence="1 2">
    <name type="scientific">Canavalia gladiata</name>
    <name type="common">Sword bean</name>
    <name type="synonym">Dolichos gladiatus</name>
    <dbReference type="NCBI Taxonomy" id="3824"/>
    <lineage>
        <taxon>Eukaryota</taxon>
        <taxon>Viridiplantae</taxon>
        <taxon>Streptophyta</taxon>
        <taxon>Embryophyta</taxon>
        <taxon>Tracheophyta</taxon>
        <taxon>Spermatophyta</taxon>
        <taxon>Magnoliopsida</taxon>
        <taxon>eudicotyledons</taxon>
        <taxon>Gunneridae</taxon>
        <taxon>Pentapetalae</taxon>
        <taxon>rosids</taxon>
        <taxon>fabids</taxon>
        <taxon>Fabales</taxon>
        <taxon>Fabaceae</taxon>
        <taxon>Papilionoideae</taxon>
        <taxon>50 kb inversion clade</taxon>
        <taxon>NPAAA clade</taxon>
        <taxon>indigoferoid/millettioid clade</taxon>
        <taxon>Phaseoleae</taxon>
        <taxon>Canavalia</taxon>
    </lineage>
</organism>
<evidence type="ECO:0000313" key="1">
    <source>
        <dbReference type="EMBL" id="KAK7329169.1"/>
    </source>
</evidence>
<proteinExistence type="predicted"/>
<sequence length="144" mass="16296">MCCTCSSGLQGLWVPVAKLTWSAHRYETLPSTYCVRYKGLGLPETLGIMHANRMGSNCNNTNREKESMHGTVLGSSFEESQKLGLYDNVGVTRPLRGTHWPHHSVRILSWRGMQLKTKYEVEWGLPPDEVNLFTPRSAFPIMNL</sequence>
<gene>
    <name evidence="1" type="ORF">VNO77_23319</name>
</gene>
<evidence type="ECO:0000313" key="2">
    <source>
        <dbReference type="Proteomes" id="UP001367508"/>
    </source>
</evidence>
<comment type="caution">
    <text evidence="1">The sequence shown here is derived from an EMBL/GenBank/DDBJ whole genome shotgun (WGS) entry which is preliminary data.</text>
</comment>
<name>A0AAN9L7L9_CANGL</name>
<protein>
    <submittedName>
        <fullName evidence="1">Uncharacterized protein</fullName>
    </submittedName>
</protein>
<keyword evidence="2" id="KW-1185">Reference proteome</keyword>